<keyword evidence="3" id="KW-1185">Reference proteome</keyword>
<dbReference type="SUPFAM" id="SSF51735">
    <property type="entry name" value="NAD(P)-binding Rossmann-fold domains"/>
    <property type="match status" value="1"/>
</dbReference>
<organism evidence="2 3">
    <name type="scientific">Maritalea porphyrae</name>
    <dbReference type="NCBI Taxonomy" id="880732"/>
    <lineage>
        <taxon>Bacteria</taxon>
        <taxon>Pseudomonadati</taxon>
        <taxon>Pseudomonadota</taxon>
        <taxon>Alphaproteobacteria</taxon>
        <taxon>Hyphomicrobiales</taxon>
        <taxon>Devosiaceae</taxon>
        <taxon>Maritalea</taxon>
    </lineage>
</organism>
<name>A0ABQ5UUM1_9HYPH</name>
<reference evidence="2" key="1">
    <citation type="journal article" date="2014" name="Int. J. Syst. Evol. Microbiol.">
        <title>Complete genome of a new Firmicutes species belonging to the dominant human colonic microbiota ('Ruminococcus bicirculans') reveals two chromosomes and a selective capacity to utilize plant glucans.</title>
        <authorList>
            <consortium name="NISC Comparative Sequencing Program"/>
            <person name="Wegmann U."/>
            <person name="Louis P."/>
            <person name="Goesmann A."/>
            <person name="Henrissat B."/>
            <person name="Duncan S.H."/>
            <person name="Flint H.J."/>
        </authorList>
    </citation>
    <scope>NUCLEOTIDE SEQUENCE</scope>
    <source>
        <strain evidence="2">NBRC 107169</strain>
    </source>
</reference>
<accession>A0ABQ5UUM1</accession>
<dbReference type="PANTHER" id="PTHR43162:SF1">
    <property type="entry name" value="PRESTALK A DIFFERENTIATION PROTEIN A"/>
    <property type="match status" value="1"/>
</dbReference>
<comment type="caution">
    <text evidence="2">The sequence shown here is derived from an EMBL/GenBank/DDBJ whole genome shotgun (WGS) entry which is preliminary data.</text>
</comment>
<dbReference type="EMBL" id="BSNI01000002">
    <property type="protein sequence ID" value="GLQ18050.1"/>
    <property type="molecule type" value="Genomic_DNA"/>
</dbReference>
<dbReference type="PANTHER" id="PTHR43162">
    <property type="match status" value="1"/>
</dbReference>
<sequence>MDYSRIFITGATGRVGGALIKQLRGKCEIVAASQRAMQTTKDVEWIEFSFENEDSFDAALRGVDAIFLMRPPQITKPEIFRPFLNAAKARGIKRVVVLSVLGAADNSFLPHHKLEKLVQEMGFAWTMIRPSDFMQNLETVHRNDILERREISVPAGDGKSSFIDVDDIAKCIEVALCDDVHIGEGFDLTGPQALSLFEVADKLSVAAGKAINYRPAPIIGFIWRKVQSGYPFPLALVMTALYSVQRFGKAATITRKVKELTGNDPATLDDYLQRTKYLWTK</sequence>
<dbReference type="Gene3D" id="3.90.25.10">
    <property type="entry name" value="UDP-galactose 4-epimerase, domain 1"/>
    <property type="match status" value="1"/>
</dbReference>
<proteinExistence type="predicted"/>
<dbReference type="Proteomes" id="UP001161405">
    <property type="component" value="Unassembled WGS sequence"/>
</dbReference>
<dbReference type="InterPro" id="IPR008030">
    <property type="entry name" value="NmrA-like"/>
</dbReference>
<dbReference type="InterPro" id="IPR051604">
    <property type="entry name" value="Ergot_Alk_Oxidoreductase"/>
</dbReference>
<dbReference type="Gene3D" id="3.40.50.720">
    <property type="entry name" value="NAD(P)-binding Rossmann-like Domain"/>
    <property type="match status" value="1"/>
</dbReference>
<protein>
    <submittedName>
        <fullName evidence="2">NmrA family transcriptional regulator</fullName>
    </submittedName>
</protein>
<feature type="domain" description="NmrA-like" evidence="1">
    <location>
        <begin position="4"/>
        <end position="272"/>
    </location>
</feature>
<evidence type="ECO:0000313" key="3">
    <source>
        <dbReference type="Proteomes" id="UP001161405"/>
    </source>
</evidence>
<gene>
    <name evidence="2" type="ORF">GCM10007879_22990</name>
</gene>
<dbReference type="Pfam" id="PF05368">
    <property type="entry name" value="NmrA"/>
    <property type="match status" value="1"/>
</dbReference>
<dbReference type="InterPro" id="IPR036291">
    <property type="entry name" value="NAD(P)-bd_dom_sf"/>
</dbReference>
<dbReference type="RefSeq" id="WP_284364644.1">
    <property type="nucleotide sequence ID" value="NZ_BSNI01000002.1"/>
</dbReference>
<evidence type="ECO:0000259" key="1">
    <source>
        <dbReference type="Pfam" id="PF05368"/>
    </source>
</evidence>
<reference evidence="2" key="2">
    <citation type="submission" date="2023-01" db="EMBL/GenBank/DDBJ databases">
        <title>Draft genome sequence of Maritalea porphyrae strain NBRC 107169.</title>
        <authorList>
            <person name="Sun Q."/>
            <person name="Mori K."/>
        </authorList>
    </citation>
    <scope>NUCLEOTIDE SEQUENCE</scope>
    <source>
        <strain evidence="2">NBRC 107169</strain>
    </source>
</reference>
<evidence type="ECO:0000313" key="2">
    <source>
        <dbReference type="EMBL" id="GLQ18050.1"/>
    </source>
</evidence>